<protein>
    <recommendedName>
        <fullName evidence="2">Transposase putative helix-turn-helix domain-containing protein</fullName>
    </recommendedName>
</protein>
<dbReference type="InterPro" id="IPR016059">
    <property type="entry name" value="DNA_ligase_ATP-dep_CS"/>
</dbReference>
<gene>
    <name evidence="1" type="ORF">KTC_00650</name>
</gene>
<reference evidence="1" key="1">
    <citation type="submission" date="2018-12" db="EMBL/GenBank/DDBJ databases">
        <title>Novel natural products biosynthetic potential of the class Ktedonobacteria.</title>
        <authorList>
            <person name="Zheng Y."/>
            <person name="Saitou A."/>
            <person name="Wang C.M."/>
            <person name="Toyoda A."/>
            <person name="Minakuchi Y."/>
            <person name="Sekiguchi Y."/>
            <person name="Ueda K."/>
            <person name="Takano H."/>
            <person name="Sakai Y."/>
            <person name="Yokota A."/>
            <person name="Yabe S."/>
        </authorList>
    </citation>
    <scope>NUCLEOTIDE SEQUENCE</scope>
    <source>
        <strain evidence="1">COM3</strain>
    </source>
</reference>
<dbReference type="EMBL" id="AP019376">
    <property type="protein sequence ID" value="BBH85314.1"/>
    <property type="molecule type" value="Genomic_DNA"/>
</dbReference>
<dbReference type="GO" id="GO:0003909">
    <property type="term" value="F:DNA ligase activity"/>
    <property type="evidence" value="ECO:0007669"/>
    <property type="project" value="InterPro"/>
</dbReference>
<dbReference type="PROSITE" id="PS00697">
    <property type="entry name" value="DNA_LIGASE_A1"/>
    <property type="match status" value="1"/>
</dbReference>
<evidence type="ECO:0008006" key="2">
    <source>
        <dbReference type="Google" id="ProtNLM"/>
    </source>
</evidence>
<sequence length="107" mass="12195">MLIYEYKLDGSRAQFAAIEEAIRTTQFIRNTCLRLWMDARGVSRNDLQHSCAVLARQFPFALSLNSQARQAAADRAWAAISPFSSCSPYKRRLHANLNTLLLYLSNK</sequence>
<dbReference type="AlphaFoldDB" id="A0A455SJT1"/>
<accession>A0A455SJT1</accession>
<proteinExistence type="predicted"/>
<organism evidence="1">
    <name type="scientific">Thermosporothrix sp. COM3</name>
    <dbReference type="NCBI Taxonomy" id="2490863"/>
    <lineage>
        <taxon>Bacteria</taxon>
        <taxon>Bacillati</taxon>
        <taxon>Chloroflexota</taxon>
        <taxon>Ktedonobacteria</taxon>
        <taxon>Ktedonobacterales</taxon>
        <taxon>Thermosporotrichaceae</taxon>
        <taxon>Thermosporothrix</taxon>
    </lineage>
</organism>
<name>A0A455SJT1_9CHLR</name>
<evidence type="ECO:0000313" key="1">
    <source>
        <dbReference type="EMBL" id="BBH85314.1"/>
    </source>
</evidence>